<protein>
    <submittedName>
        <fullName evidence="2">Uncharacterized protein</fullName>
    </submittedName>
</protein>
<dbReference type="Proteomes" id="UP000326396">
    <property type="component" value="Linkage Group LG11"/>
</dbReference>
<evidence type="ECO:0000313" key="2">
    <source>
        <dbReference type="EMBL" id="KAD6794981.1"/>
    </source>
</evidence>
<feature type="compositionally biased region" description="Gly residues" evidence="1">
    <location>
        <begin position="32"/>
        <end position="41"/>
    </location>
</feature>
<dbReference type="AlphaFoldDB" id="A0A5N6PMX7"/>
<dbReference type="OrthoDB" id="1730856at2759"/>
<evidence type="ECO:0000313" key="3">
    <source>
        <dbReference type="Proteomes" id="UP000326396"/>
    </source>
</evidence>
<comment type="caution">
    <text evidence="2">The sequence shown here is derived from an EMBL/GenBank/DDBJ whole genome shotgun (WGS) entry which is preliminary data.</text>
</comment>
<name>A0A5N6PMX7_9ASTR</name>
<gene>
    <name evidence="2" type="ORF">E3N88_05877</name>
</gene>
<accession>A0A5N6PMX7</accession>
<sequence length="100" mass="9709">MGDGKGGGGGGGGGGKGGGGGGGGTSSAKGSSSGGKSGGGSDSMKAPGGDGAYISRAGFESNPKGIKEFYTYLTLCLQASCVHFSQKLRFNKEHLMLKQK</sequence>
<organism evidence="2 3">
    <name type="scientific">Mikania micrantha</name>
    <name type="common">bitter vine</name>
    <dbReference type="NCBI Taxonomy" id="192012"/>
    <lineage>
        <taxon>Eukaryota</taxon>
        <taxon>Viridiplantae</taxon>
        <taxon>Streptophyta</taxon>
        <taxon>Embryophyta</taxon>
        <taxon>Tracheophyta</taxon>
        <taxon>Spermatophyta</taxon>
        <taxon>Magnoliopsida</taxon>
        <taxon>eudicotyledons</taxon>
        <taxon>Gunneridae</taxon>
        <taxon>Pentapetalae</taxon>
        <taxon>asterids</taxon>
        <taxon>campanulids</taxon>
        <taxon>Asterales</taxon>
        <taxon>Asteraceae</taxon>
        <taxon>Asteroideae</taxon>
        <taxon>Heliantheae alliance</taxon>
        <taxon>Eupatorieae</taxon>
        <taxon>Mikania</taxon>
    </lineage>
</organism>
<reference evidence="2 3" key="1">
    <citation type="submission" date="2019-05" db="EMBL/GenBank/DDBJ databases">
        <title>Mikania micrantha, genome provides insights into the molecular mechanism of rapid growth.</title>
        <authorList>
            <person name="Liu B."/>
        </authorList>
    </citation>
    <scope>NUCLEOTIDE SEQUENCE [LARGE SCALE GENOMIC DNA]</scope>
    <source>
        <strain evidence="2">NLD-2019</strain>
        <tissue evidence="2">Leaf</tissue>
    </source>
</reference>
<dbReference type="EMBL" id="SZYD01000003">
    <property type="protein sequence ID" value="KAD6794981.1"/>
    <property type="molecule type" value="Genomic_DNA"/>
</dbReference>
<proteinExistence type="predicted"/>
<feature type="region of interest" description="Disordered" evidence="1">
    <location>
        <begin position="1"/>
        <end position="57"/>
    </location>
</feature>
<evidence type="ECO:0000256" key="1">
    <source>
        <dbReference type="SAM" id="MobiDB-lite"/>
    </source>
</evidence>
<feature type="compositionally biased region" description="Gly residues" evidence="1">
    <location>
        <begin position="1"/>
        <end position="25"/>
    </location>
</feature>
<keyword evidence="3" id="KW-1185">Reference proteome</keyword>